<protein>
    <submittedName>
        <fullName evidence="4">Phosphate ABC transporter substrate-binding protein, PhoT family</fullName>
    </submittedName>
</protein>
<dbReference type="SUPFAM" id="SSF53850">
    <property type="entry name" value="Periplasmic binding protein-like II"/>
    <property type="match status" value="1"/>
</dbReference>
<proteinExistence type="predicted"/>
<sequence>MPRRRFPRLIVAATAASAWAAGAAGADAPSMPMVEWVVPALKTVTPQTKEQADEGMKVGRALAEPEILQPRLDAALPDYRPRTGLKLAGTFRGAASDVLPSLVNRWIEGFKRYYPNVDIRISPPYAGSLGAKELVKEKLDFVFVSRELKPDDVTDFKAKFGYGPLSVPISGGSYRHFGFLDAIGFFVNKDNPLEKLSYDQIDALYSRTHLRGGKPVKTWGDLGLTGEWADKPVHVYAIKPWNGFEEFIRQRVLSANGQRGEWRDDIHYDKLVFPLAKDVADDRYGIGFSGIAYIDAPVKMLPLAESDNGPYVAPTYENVALATYPLSRLIYFDTNKAPGKPLDPAIAEFLRYVLSKQGQQAVIDHAMYVPLRARQADSSRALLAN</sequence>
<name>A0A2Z5NAM2_BURPY</name>
<dbReference type="Gene3D" id="3.40.190.10">
    <property type="entry name" value="Periplasmic binding protein-like II"/>
    <property type="match status" value="2"/>
</dbReference>
<reference evidence="4 5" key="1">
    <citation type="journal article" date="2018" name="ISME J.">
        <title>Involvement of Burkholderiaceae and sulfurous volatiles in disease-suppressive soils.</title>
        <authorList>
            <person name="Carrion V.J."/>
            <person name="Cordovez V."/>
            <person name="Tyc O."/>
            <person name="Etalo D.W."/>
            <person name="de Bruijn I."/>
            <person name="de Jager V.C."/>
            <person name="Medema M.H."/>
            <person name="Eberl L."/>
            <person name="Raaijmakers J.M."/>
        </authorList>
    </citation>
    <scope>NUCLEOTIDE SEQUENCE [LARGE SCALE GENOMIC DNA]</scope>
    <source>
        <strain evidence="5">mHSR5</strain>
    </source>
</reference>
<dbReference type="RefSeq" id="WP_114182282.1">
    <property type="nucleotide sequence ID" value="NZ_CP024904.1"/>
</dbReference>
<dbReference type="AlphaFoldDB" id="A0A2Z5NAM2"/>
<evidence type="ECO:0000256" key="2">
    <source>
        <dbReference type="SAM" id="SignalP"/>
    </source>
</evidence>
<evidence type="ECO:0000256" key="1">
    <source>
        <dbReference type="ARBA" id="ARBA00022729"/>
    </source>
</evidence>
<gene>
    <name evidence="4" type="ORF">CUJ89_36580</name>
</gene>
<feature type="domain" description="PBP" evidence="3">
    <location>
        <begin position="87"/>
        <end position="356"/>
    </location>
</feature>
<dbReference type="Proteomes" id="UP000253104">
    <property type="component" value="Chromosome mHSR5_C"/>
</dbReference>
<dbReference type="InterPro" id="IPR024370">
    <property type="entry name" value="PBP_domain"/>
</dbReference>
<organism evidence="4 5">
    <name type="scientific">Burkholderia pyrrocinia</name>
    <name type="common">Pseudomonas pyrrocinia</name>
    <dbReference type="NCBI Taxonomy" id="60550"/>
    <lineage>
        <taxon>Bacteria</taxon>
        <taxon>Pseudomonadati</taxon>
        <taxon>Pseudomonadota</taxon>
        <taxon>Betaproteobacteria</taxon>
        <taxon>Burkholderiales</taxon>
        <taxon>Burkholderiaceae</taxon>
        <taxon>Burkholderia</taxon>
        <taxon>Burkholderia cepacia complex</taxon>
    </lineage>
</organism>
<dbReference type="PANTHER" id="PTHR30570">
    <property type="entry name" value="PERIPLASMIC PHOSPHATE BINDING COMPONENT OF PHOSPHATE ABC TRANSPORTER"/>
    <property type="match status" value="1"/>
</dbReference>
<feature type="signal peptide" evidence="2">
    <location>
        <begin position="1"/>
        <end position="20"/>
    </location>
</feature>
<dbReference type="EMBL" id="CP024904">
    <property type="protein sequence ID" value="AXF25918.1"/>
    <property type="molecule type" value="Genomic_DNA"/>
</dbReference>
<evidence type="ECO:0000259" key="3">
    <source>
        <dbReference type="Pfam" id="PF12849"/>
    </source>
</evidence>
<dbReference type="Pfam" id="PF12849">
    <property type="entry name" value="PBP_like_2"/>
    <property type="match status" value="1"/>
</dbReference>
<accession>A0A2Z5NAM2</accession>
<dbReference type="InterPro" id="IPR050811">
    <property type="entry name" value="Phosphate_ABC_transporter"/>
</dbReference>
<feature type="chain" id="PRO_5016296560" evidence="2">
    <location>
        <begin position="21"/>
        <end position="385"/>
    </location>
</feature>
<keyword evidence="1 2" id="KW-0732">Signal</keyword>
<evidence type="ECO:0000313" key="5">
    <source>
        <dbReference type="Proteomes" id="UP000253104"/>
    </source>
</evidence>
<evidence type="ECO:0000313" key="4">
    <source>
        <dbReference type="EMBL" id="AXF25918.1"/>
    </source>
</evidence>
<dbReference type="OrthoDB" id="4008270at2"/>
<dbReference type="PANTHER" id="PTHR30570:SF6">
    <property type="entry name" value="PHOSPHATE-BINDING PROTEIN PSTS"/>
    <property type="match status" value="1"/>
</dbReference>